<feature type="site" description="Transition state stabilizer" evidence="8">
    <location>
        <position position="88"/>
    </location>
</feature>
<comment type="caution">
    <text evidence="11">The sequence shown here is derived from an EMBL/GenBank/DDBJ whole genome shotgun (WGS) entry which is preliminary data.</text>
</comment>
<evidence type="ECO:0000256" key="5">
    <source>
        <dbReference type="ARBA" id="ARBA00023004"/>
    </source>
</evidence>
<dbReference type="Gene3D" id="1.10.420.10">
    <property type="entry name" value="Peroxidase, domain 2"/>
    <property type="match status" value="2"/>
</dbReference>
<feature type="binding site" description="axial binding residue" evidence="8">
    <location>
        <position position="284"/>
    </location>
    <ligand>
        <name>heme b</name>
        <dbReference type="ChEBI" id="CHEBI:60344"/>
    </ligand>
    <ligandPart>
        <name>Fe</name>
        <dbReference type="ChEBI" id="CHEBI:18248"/>
    </ligandPart>
</feature>
<name>A0ABW9BHP9_9BURK</name>
<keyword evidence="6 8" id="KW-0376">Hydrogen peroxide</keyword>
<feature type="cross-link" description="Tryptophyl-tyrosyl-methioninium (Tyr-Met) (with Trp-91)" evidence="8">
    <location>
        <begin position="243"/>
        <end position="269"/>
    </location>
</feature>
<evidence type="ECO:0000256" key="2">
    <source>
        <dbReference type="ARBA" id="ARBA00022617"/>
    </source>
</evidence>
<dbReference type="EC" id="1.11.1.21" evidence="8 9"/>
<dbReference type="PRINTS" id="PR00458">
    <property type="entry name" value="PEROXIDASE"/>
</dbReference>
<protein>
    <recommendedName>
        <fullName evidence="8 9">Catalase-peroxidase</fullName>
        <shortName evidence="8">CP</shortName>
        <ecNumber evidence="8 9">1.11.1.21</ecNumber>
    </recommendedName>
    <alternativeName>
        <fullName evidence="8">Peroxidase/catalase</fullName>
    </alternativeName>
</protein>
<keyword evidence="2 8" id="KW-0349">Heme</keyword>
<dbReference type="NCBIfam" id="TIGR00198">
    <property type="entry name" value="cat_per_HPI"/>
    <property type="match status" value="1"/>
</dbReference>
<evidence type="ECO:0000256" key="7">
    <source>
        <dbReference type="ARBA" id="ARBA00049145"/>
    </source>
</evidence>
<keyword evidence="4 8" id="KW-0560">Oxidoreductase</keyword>
<dbReference type="InterPro" id="IPR002016">
    <property type="entry name" value="Haem_peroxidase"/>
</dbReference>
<dbReference type="GO" id="GO:0004601">
    <property type="term" value="F:peroxidase activity"/>
    <property type="evidence" value="ECO:0007669"/>
    <property type="project" value="UniProtKB-KW"/>
</dbReference>
<comment type="similarity">
    <text evidence="8 9">Belongs to the peroxidase family. Peroxidase/catalase subfamily.</text>
</comment>
<dbReference type="CDD" id="cd00649">
    <property type="entry name" value="catalase_peroxidase_1"/>
    <property type="match status" value="1"/>
</dbReference>
<dbReference type="InterPro" id="IPR019794">
    <property type="entry name" value="Peroxidases_AS"/>
</dbReference>
<accession>A0ABW9BHP9</accession>
<proteinExistence type="inferred from homology"/>
<evidence type="ECO:0000259" key="10">
    <source>
        <dbReference type="PROSITE" id="PS50873"/>
    </source>
</evidence>
<dbReference type="PANTHER" id="PTHR30555">
    <property type="entry name" value="HYDROPEROXIDASE I, BIFUNCTIONAL CATALASE-PEROXIDASE"/>
    <property type="match status" value="1"/>
</dbReference>
<comment type="catalytic activity">
    <reaction evidence="7 8 9">
        <text>2 H2O2 = O2 + 2 H2O</text>
        <dbReference type="Rhea" id="RHEA:20309"/>
        <dbReference type="ChEBI" id="CHEBI:15377"/>
        <dbReference type="ChEBI" id="CHEBI:15379"/>
        <dbReference type="ChEBI" id="CHEBI:16240"/>
        <dbReference type="EC" id="1.11.1.21"/>
    </reaction>
</comment>
<feature type="active site" description="Proton acceptor" evidence="8">
    <location>
        <position position="92"/>
    </location>
</feature>
<dbReference type="NCBIfam" id="NF011635">
    <property type="entry name" value="PRK15061.1"/>
    <property type="match status" value="1"/>
</dbReference>
<keyword evidence="1 8" id="KW-0575">Peroxidase</keyword>
<organism evidence="11 12">
    <name type="scientific">Paraburkholderia phytofirmans</name>
    <dbReference type="NCBI Taxonomy" id="261302"/>
    <lineage>
        <taxon>Bacteria</taxon>
        <taxon>Pseudomonadati</taxon>
        <taxon>Pseudomonadota</taxon>
        <taxon>Betaproteobacteria</taxon>
        <taxon>Burkholderiales</taxon>
        <taxon>Burkholderiaceae</taxon>
        <taxon>Paraburkholderia</taxon>
    </lineage>
</organism>
<dbReference type="PROSITE" id="PS00435">
    <property type="entry name" value="PEROXIDASE_1"/>
    <property type="match status" value="1"/>
</dbReference>
<evidence type="ECO:0000256" key="9">
    <source>
        <dbReference type="RuleBase" id="RU003451"/>
    </source>
</evidence>
<comment type="function">
    <text evidence="8">Bifunctional enzyme with both catalase and broad-spectrum peroxidase activity.</text>
</comment>
<keyword evidence="3 8" id="KW-0479">Metal-binding</keyword>
<evidence type="ECO:0000256" key="6">
    <source>
        <dbReference type="ARBA" id="ARBA00023324"/>
    </source>
</evidence>
<comment type="subunit">
    <text evidence="8">Homodimer or homotetramer.</text>
</comment>
<dbReference type="Proteomes" id="UP001629274">
    <property type="component" value="Unassembled WGS sequence"/>
</dbReference>
<dbReference type="InterPro" id="IPR010255">
    <property type="entry name" value="Haem_peroxidase_sf"/>
</dbReference>
<dbReference type="PANTHER" id="PTHR30555:SF0">
    <property type="entry name" value="CATALASE-PEROXIDASE"/>
    <property type="match status" value="1"/>
</dbReference>
<keyword evidence="5 8" id="KW-0408">Iron</keyword>
<dbReference type="PRINTS" id="PR00460">
    <property type="entry name" value="BPEROXIDASE"/>
</dbReference>
<reference evidence="11 12" key="1">
    <citation type="journal article" date="2024" name="Chem. Sci.">
        <title>Discovery of megapolipeptins by genome mining of a Burkholderiales bacteria collection.</title>
        <authorList>
            <person name="Paulo B.S."/>
            <person name="Recchia M.J.J."/>
            <person name="Lee S."/>
            <person name="Fergusson C.H."/>
            <person name="Romanowski S.B."/>
            <person name="Hernandez A."/>
            <person name="Krull N."/>
            <person name="Liu D.Y."/>
            <person name="Cavanagh H."/>
            <person name="Bos A."/>
            <person name="Gray C.A."/>
            <person name="Murphy B.T."/>
            <person name="Linington R.G."/>
            <person name="Eustaquio A.S."/>
        </authorList>
    </citation>
    <scope>NUCLEOTIDE SEQUENCE [LARGE SCALE GENOMIC DNA]</scope>
    <source>
        <strain evidence="11 12">RL17-351-BIE-A</strain>
    </source>
</reference>
<dbReference type="PROSITE" id="PS00436">
    <property type="entry name" value="PEROXIDASE_2"/>
    <property type="match status" value="1"/>
</dbReference>
<comment type="caution">
    <text evidence="8">Lacks conserved residue(s) required for the propagation of feature annotation.</text>
</comment>
<dbReference type="Pfam" id="PF00141">
    <property type="entry name" value="peroxidase"/>
    <property type="match status" value="2"/>
</dbReference>
<dbReference type="EMBL" id="JAQQDR010000005">
    <property type="protein sequence ID" value="MFM0239290.1"/>
    <property type="molecule type" value="Genomic_DNA"/>
</dbReference>
<evidence type="ECO:0000313" key="11">
    <source>
        <dbReference type="EMBL" id="MFM0239290.1"/>
    </source>
</evidence>
<comment type="PTM">
    <text evidence="8">Formation of the three residue Trp-Tyr-Met cross-link is important for the catalase, but not the peroxidase activity of the enzyme.</text>
</comment>
<evidence type="ECO:0000256" key="3">
    <source>
        <dbReference type="ARBA" id="ARBA00022723"/>
    </source>
</evidence>
<sequence>MSSEAKCPFNHAAGGGTTNRDWWPKQLRLDLLSQHSSKSDPLDGSFNYAEAFKTLDLAAVKKDLAALMTDSQDWWPADFGHYGPLFIRMAWHSAGTYRIGDGRGGAGRGQQRFAPLNSWPDNVSLDKARRLLWPIKQKYGQKISWADLLILTGNVALETMGFKTFGFAGGRPDTWEPDQDVYWGNEKTWLGGDVRYGKGAAGNEEDGGVIVADVEKHGEEVSRDDNGRILENPLGAVQMGLIYVNPEGPDGNPDPLAAAHDIRETFARMAMNDEETVALIAGGHTFGKTHGAGPADNVGPEPENAELEEQGLGWKNSYGSGKGADTITSGLEVTWTTTPTKWSNNFFENLFKYEWELTKSPAGANQWVAKGADETIPHAHDPSKKQRPTMLTTDLSLRFDPAYEKISRRFLENPDQLADAFARAWFKLTHRDMGPRARYLGPEVPAEELIWQDPIPAVDHPLIDEQDVAALKQKILASGLSVSQLVSTAWASASTFRGSDKRGGANGARIRLAPQKDWAVNQPEQLSKVLKTLEGIQSEFNGAQSGGKKVSLADLIVLAGSAGIEQAAKSAGHQVTVPFAPGRMDASQDQTDVESVGALEPVADGFRNYVRSDIKVSPEALLIDKAQLLTLTAPEMTVLIGGLRALNVGTGENPQGAFTDKPETLTNDFFRNLLDMGTEWKPTSPARHAFEGRDAKNGAVKWTGSRVDLVFGSHAQLRALSEVYASEDGKEKFVRDFVAAWVKVMNLDRFDLA</sequence>
<gene>
    <name evidence="8 11" type="primary">katG</name>
    <name evidence="11" type="ORF">PQR03_14245</name>
</gene>
<comment type="catalytic activity">
    <reaction evidence="8 9">
        <text>H2O2 + AH2 = A + 2 H2O</text>
        <dbReference type="Rhea" id="RHEA:30275"/>
        <dbReference type="ChEBI" id="CHEBI:13193"/>
        <dbReference type="ChEBI" id="CHEBI:15377"/>
        <dbReference type="ChEBI" id="CHEBI:16240"/>
        <dbReference type="ChEBI" id="CHEBI:17499"/>
        <dbReference type="EC" id="1.11.1.21"/>
    </reaction>
</comment>
<evidence type="ECO:0000256" key="4">
    <source>
        <dbReference type="ARBA" id="ARBA00023002"/>
    </source>
</evidence>
<dbReference type="Gene3D" id="1.10.520.10">
    <property type="match status" value="2"/>
</dbReference>
<evidence type="ECO:0000256" key="1">
    <source>
        <dbReference type="ARBA" id="ARBA00022559"/>
    </source>
</evidence>
<dbReference type="SUPFAM" id="SSF48113">
    <property type="entry name" value="Heme-dependent peroxidases"/>
    <property type="match status" value="2"/>
</dbReference>
<dbReference type="CDD" id="cd08200">
    <property type="entry name" value="catalase_peroxidase_2"/>
    <property type="match status" value="1"/>
</dbReference>
<evidence type="ECO:0000256" key="8">
    <source>
        <dbReference type="HAMAP-Rule" id="MF_01961"/>
    </source>
</evidence>
<evidence type="ECO:0000313" key="12">
    <source>
        <dbReference type="Proteomes" id="UP001629274"/>
    </source>
</evidence>
<comment type="cofactor">
    <cofactor evidence="8">
        <name>heme b</name>
        <dbReference type="ChEBI" id="CHEBI:60344"/>
    </cofactor>
    <text evidence="8">Binds 1 heme b (iron(II)-protoporphyrin IX) group per dimer.</text>
</comment>
<dbReference type="InterPro" id="IPR019793">
    <property type="entry name" value="Peroxidases_heam-ligand_BS"/>
</dbReference>
<dbReference type="InterPro" id="IPR000763">
    <property type="entry name" value="Catalase_peroxidase"/>
</dbReference>
<dbReference type="RefSeq" id="WP_408262697.1">
    <property type="nucleotide sequence ID" value="NZ_JAQQCK010000007.1"/>
</dbReference>
<dbReference type="PROSITE" id="PS50873">
    <property type="entry name" value="PEROXIDASE_4"/>
    <property type="match status" value="1"/>
</dbReference>
<keyword evidence="12" id="KW-1185">Reference proteome</keyword>
<feature type="domain" description="Plant heme peroxidase family profile" evidence="10">
    <location>
        <begin position="125"/>
        <end position="441"/>
    </location>
</feature>
<dbReference type="HAMAP" id="MF_01961">
    <property type="entry name" value="Catal_peroxid"/>
    <property type="match status" value="1"/>
</dbReference>